<protein>
    <submittedName>
        <fullName evidence="3">Uncharacterized protein</fullName>
    </submittedName>
</protein>
<feature type="compositionally biased region" description="Basic and acidic residues" evidence="1">
    <location>
        <begin position="54"/>
        <end position="64"/>
    </location>
</feature>
<evidence type="ECO:0000313" key="3">
    <source>
        <dbReference type="EMBL" id="KAJ8396399.1"/>
    </source>
</evidence>
<name>A0AAD7S5Q4_9TELE</name>
<evidence type="ECO:0000313" key="4">
    <source>
        <dbReference type="Proteomes" id="UP001221898"/>
    </source>
</evidence>
<proteinExistence type="predicted"/>
<feature type="chain" id="PRO_5042245904" evidence="2">
    <location>
        <begin position="20"/>
        <end position="64"/>
    </location>
</feature>
<feature type="non-terminal residue" evidence="3">
    <location>
        <position position="64"/>
    </location>
</feature>
<keyword evidence="2" id="KW-0732">Signal</keyword>
<organism evidence="3 4">
    <name type="scientific">Aldrovandia affinis</name>
    <dbReference type="NCBI Taxonomy" id="143900"/>
    <lineage>
        <taxon>Eukaryota</taxon>
        <taxon>Metazoa</taxon>
        <taxon>Chordata</taxon>
        <taxon>Craniata</taxon>
        <taxon>Vertebrata</taxon>
        <taxon>Euteleostomi</taxon>
        <taxon>Actinopterygii</taxon>
        <taxon>Neopterygii</taxon>
        <taxon>Teleostei</taxon>
        <taxon>Notacanthiformes</taxon>
        <taxon>Halosauridae</taxon>
        <taxon>Aldrovandia</taxon>
    </lineage>
</organism>
<gene>
    <name evidence="3" type="ORF">AAFF_G00019760</name>
</gene>
<accession>A0AAD7S5Q4</accession>
<reference evidence="3" key="1">
    <citation type="journal article" date="2023" name="Science">
        <title>Genome structures resolve the early diversification of teleost fishes.</title>
        <authorList>
            <person name="Parey E."/>
            <person name="Louis A."/>
            <person name="Montfort J."/>
            <person name="Bouchez O."/>
            <person name="Roques C."/>
            <person name="Iampietro C."/>
            <person name="Lluch J."/>
            <person name="Castinel A."/>
            <person name="Donnadieu C."/>
            <person name="Desvignes T."/>
            <person name="Floi Bucao C."/>
            <person name="Jouanno E."/>
            <person name="Wen M."/>
            <person name="Mejri S."/>
            <person name="Dirks R."/>
            <person name="Jansen H."/>
            <person name="Henkel C."/>
            <person name="Chen W.J."/>
            <person name="Zahm M."/>
            <person name="Cabau C."/>
            <person name="Klopp C."/>
            <person name="Thompson A.W."/>
            <person name="Robinson-Rechavi M."/>
            <person name="Braasch I."/>
            <person name="Lecointre G."/>
            <person name="Bobe J."/>
            <person name="Postlethwait J.H."/>
            <person name="Berthelot C."/>
            <person name="Roest Crollius H."/>
            <person name="Guiguen Y."/>
        </authorList>
    </citation>
    <scope>NUCLEOTIDE SEQUENCE</scope>
    <source>
        <strain evidence="3">NC1722</strain>
    </source>
</reference>
<evidence type="ECO:0000256" key="1">
    <source>
        <dbReference type="SAM" id="MobiDB-lite"/>
    </source>
</evidence>
<dbReference type="EMBL" id="JAINUG010000107">
    <property type="protein sequence ID" value="KAJ8396399.1"/>
    <property type="molecule type" value="Genomic_DNA"/>
</dbReference>
<dbReference type="AlphaFoldDB" id="A0AAD7S5Q4"/>
<feature type="signal peptide" evidence="2">
    <location>
        <begin position="1"/>
        <end position="19"/>
    </location>
</feature>
<dbReference type="Proteomes" id="UP001221898">
    <property type="component" value="Unassembled WGS sequence"/>
</dbReference>
<sequence length="64" mass="6916">MFNKSSAVLAILSVKGALANMLRYLKRINTAEEDGEQTQTDQQGTASNPSTTPESKKQSSGQKE</sequence>
<comment type="caution">
    <text evidence="3">The sequence shown here is derived from an EMBL/GenBank/DDBJ whole genome shotgun (WGS) entry which is preliminary data.</text>
</comment>
<evidence type="ECO:0000256" key="2">
    <source>
        <dbReference type="SAM" id="SignalP"/>
    </source>
</evidence>
<keyword evidence="4" id="KW-1185">Reference proteome</keyword>
<feature type="compositionally biased region" description="Low complexity" evidence="1">
    <location>
        <begin position="37"/>
        <end position="46"/>
    </location>
</feature>
<feature type="region of interest" description="Disordered" evidence="1">
    <location>
        <begin position="32"/>
        <end position="64"/>
    </location>
</feature>